<keyword evidence="1" id="KW-0732">Signal</keyword>
<accession>A0A2S9QCK4</accession>
<dbReference type="EMBL" id="PUEJ01000004">
    <property type="protein sequence ID" value="PRH87074.1"/>
    <property type="molecule type" value="Genomic_DNA"/>
</dbReference>
<dbReference type="InterPro" id="IPR027372">
    <property type="entry name" value="Phytase-like_dom"/>
</dbReference>
<feature type="chain" id="PRO_5015448226" description="Phytase-like domain-containing protein" evidence="1">
    <location>
        <begin position="22"/>
        <end position="515"/>
    </location>
</feature>
<dbReference type="Proteomes" id="UP000237682">
    <property type="component" value="Unassembled WGS sequence"/>
</dbReference>
<dbReference type="SUPFAM" id="SSF63829">
    <property type="entry name" value="Calcium-dependent phosphotriesterase"/>
    <property type="match status" value="1"/>
</dbReference>
<feature type="domain" description="Phytase-like" evidence="2">
    <location>
        <begin position="71"/>
        <end position="475"/>
    </location>
</feature>
<comment type="caution">
    <text evidence="3">The sequence shown here is derived from an EMBL/GenBank/DDBJ whole genome shotgun (WGS) entry which is preliminary data.</text>
</comment>
<keyword evidence="4" id="KW-1185">Reference proteome</keyword>
<organism evidence="3 4">
    <name type="scientific">Labrys okinawensis</name>
    <dbReference type="NCBI Taxonomy" id="346911"/>
    <lineage>
        <taxon>Bacteria</taxon>
        <taxon>Pseudomonadati</taxon>
        <taxon>Pseudomonadota</taxon>
        <taxon>Alphaproteobacteria</taxon>
        <taxon>Hyphomicrobiales</taxon>
        <taxon>Xanthobacteraceae</taxon>
        <taxon>Labrys</taxon>
    </lineage>
</organism>
<evidence type="ECO:0000259" key="2">
    <source>
        <dbReference type="Pfam" id="PF13449"/>
    </source>
</evidence>
<proteinExistence type="predicted"/>
<name>A0A2S9QCK4_9HYPH</name>
<gene>
    <name evidence="3" type="ORF">C5L14_10475</name>
</gene>
<dbReference type="Pfam" id="PF13449">
    <property type="entry name" value="Phytase-like"/>
    <property type="match status" value="1"/>
</dbReference>
<reference evidence="3 4" key="1">
    <citation type="submission" date="2018-02" db="EMBL/GenBank/DDBJ databases">
        <title>Whole genome sequencing of endophytic bacterium.</title>
        <authorList>
            <person name="Eedara R."/>
            <person name="Podile A.R."/>
        </authorList>
    </citation>
    <scope>NUCLEOTIDE SEQUENCE [LARGE SCALE GENOMIC DNA]</scope>
    <source>
        <strain evidence="3 4">RP1T</strain>
    </source>
</reference>
<dbReference type="PANTHER" id="PTHR37957:SF1">
    <property type="entry name" value="PHYTASE-LIKE DOMAIN-CONTAINING PROTEIN"/>
    <property type="match status" value="1"/>
</dbReference>
<evidence type="ECO:0000256" key="1">
    <source>
        <dbReference type="SAM" id="SignalP"/>
    </source>
</evidence>
<dbReference type="OrthoDB" id="9795869at2"/>
<sequence>MRLLRTVLLTTLSVLPTLASAEPLAIKEPFVSSAPGEEKIDFAGGSLVNHGLVGVGRLSADLKDERGDTLGSFSSMAIDPKSWSKTANGYKGQLRSLPDRGYNNPDKGLFFDYQGRVLAFDFAFTPYSGPALPAAVTSQSQIELKPLDGKGVFLTGLDGKPTTGADPGDNTAGMDGYTLPVPPAGALGAGSLSFDAESIAYRADGSFYVGDEYAAAVYLFGPDGKLKGLIRPSPALVPTKKGKINFTSMEAPDTGRRNNQGLEAISLTPDGKTLYAVLQSGTLQDSSAGKNQANRATTRIYVYDVASDPLPKTPKAVYAIELPVYSKKGDGKIDSTAAQSEMVALDDHRFLLLARDGAGHGCECKNPEMFKAVLVVDTSGATNLAGTDYETGTKPIAPAKDDRNVLDPAITPARSQVLVNLLNGTQLGKFGLNIDNAKANDLTLSEKWEAMTLVPALDPAAPNDAFLFVGNDNDFLTRKGVMKGQSYDAGLTNDTLVLAYRLTLPEDLAKGLAGK</sequence>
<protein>
    <recommendedName>
        <fullName evidence="2">Phytase-like domain-containing protein</fullName>
    </recommendedName>
</protein>
<feature type="signal peptide" evidence="1">
    <location>
        <begin position="1"/>
        <end position="21"/>
    </location>
</feature>
<evidence type="ECO:0000313" key="3">
    <source>
        <dbReference type="EMBL" id="PRH87074.1"/>
    </source>
</evidence>
<dbReference type="AlphaFoldDB" id="A0A2S9QCK4"/>
<evidence type="ECO:0000313" key="4">
    <source>
        <dbReference type="Proteomes" id="UP000237682"/>
    </source>
</evidence>
<dbReference type="PANTHER" id="PTHR37957">
    <property type="entry name" value="BLR7070 PROTEIN"/>
    <property type="match status" value="1"/>
</dbReference>
<dbReference type="RefSeq" id="WP_105862017.1">
    <property type="nucleotide sequence ID" value="NZ_PUEJ01000004.1"/>
</dbReference>